<sequence>MSNQRNHPRTLFRCRIRLWLPEGDELVVHTRDISDGGVYILIDQQALPAGLGLRLKGQVIDMPIEAPVVDLEVVRIEPEGLGLRFLRDEA</sequence>
<dbReference type="STRING" id="1429083.GCA_001885685_01588"/>
<dbReference type="InterPro" id="IPR009875">
    <property type="entry name" value="PilZ_domain"/>
</dbReference>
<evidence type="ECO:0000259" key="1">
    <source>
        <dbReference type="Pfam" id="PF07238"/>
    </source>
</evidence>
<dbReference type="RefSeq" id="WP_074867325.1">
    <property type="nucleotide sequence ID" value="NZ_FOAS01000007.1"/>
</dbReference>
<accession>A0A1H7M3U8</accession>
<evidence type="ECO:0000313" key="3">
    <source>
        <dbReference type="Proteomes" id="UP000185766"/>
    </source>
</evidence>
<dbReference type="SUPFAM" id="SSF141371">
    <property type="entry name" value="PilZ domain-like"/>
    <property type="match status" value="1"/>
</dbReference>
<dbReference type="Proteomes" id="UP000185766">
    <property type="component" value="Unassembled WGS sequence"/>
</dbReference>
<proteinExistence type="predicted"/>
<dbReference type="Gene3D" id="2.40.10.220">
    <property type="entry name" value="predicted glycosyltransferase like domains"/>
    <property type="match status" value="1"/>
</dbReference>
<protein>
    <submittedName>
        <fullName evidence="2">PilZ domain-containing protein</fullName>
    </submittedName>
</protein>
<keyword evidence="3" id="KW-1185">Reference proteome</keyword>
<dbReference type="Pfam" id="PF07238">
    <property type="entry name" value="PilZ"/>
    <property type="match status" value="1"/>
</dbReference>
<organism evidence="2 3">
    <name type="scientific">Atopomonas hussainii</name>
    <dbReference type="NCBI Taxonomy" id="1429083"/>
    <lineage>
        <taxon>Bacteria</taxon>
        <taxon>Pseudomonadati</taxon>
        <taxon>Pseudomonadota</taxon>
        <taxon>Gammaproteobacteria</taxon>
        <taxon>Pseudomonadales</taxon>
        <taxon>Pseudomonadaceae</taxon>
        <taxon>Atopomonas</taxon>
    </lineage>
</organism>
<reference evidence="2 3" key="1">
    <citation type="submission" date="2016-10" db="EMBL/GenBank/DDBJ databases">
        <authorList>
            <person name="de Groot N.N."/>
        </authorList>
    </citation>
    <scope>NUCLEOTIDE SEQUENCE [LARGE SCALE GENOMIC DNA]</scope>
    <source>
        <strain evidence="2 3">JCM 19513</strain>
    </source>
</reference>
<feature type="domain" description="PilZ" evidence="1">
    <location>
        <begin position="3"/>
        <end position="87"/>
    </location>
</feature>
<name>A0A1H7M3U8_9GAMM</name>
<dbReference type="EMBL" id="FOAS01000007">
    <property type="protein sequence ID" value="SEL05415.1"/>
    <property type="molecule type" value="Genomic_DNA"/>
</dbReference>
<dbReference type="GO" id="GO:0035438">
    <property type="term" value="F:cyclic-di-GMP binding"/>
    <property type="evidence" value="ECO:0007669"/>
    <property type="project" value="InterPro"/>
</dbReference>
<dbReference type="AlphaFoldDB" id="A0A1H7M3U8"/>
<gene>
    <name evidence="2" type="ORF">SAMN05216214_107195</name>
</gene>
<evidence type="ECO:0000313" key="2">
    <source>
        <dbReference type="EMBL" id="SEL05415.1"/>
    </source>
</evidence>